<dbReference type="Pfam" id="PF12146">
    <property type="entry name" value="Hydrolase_4"/>
    <property type="match status" value="1"/>
</dbReference>
<dbReference type="Proteomes" id="UP000051500">
    <property type="component" value="Unassembled WGS sequence"/>
</dbReference>
<gene>
    <name evidence="2" type="ORF">IV53_GL000018</name>
</gene>
<dbReference type="RefSeq" id="WP_027106490.1">
    <property type="nucleotide sequence ID" value="NZ_AUHP01000012.1"/>
</dbReference>
<evidence type="ECO:0000259" key="1">
    <source>
        <dbReference type="Pfam" id="PF12146"/>
    </source>
</evidence>
<dbReference type="PANTHER" id="PTHR11614">
    <property type="entry name" value="PHOSPHOLIPASE-RELATED"/>
    <property type="match status" value="1"/>
</dbReference>
<proteinExistence type="predicted"/>
<keyword evidence="2" id="KW-0378">Hydrolase</keyword>
<dbReference type="InterPro" id="IPR051044">
    <property type="entry name" value="MAG_DAG_Lipase"/>
</dbReference>
<dbReference type="InterPro" id="IPR029058">
    <property type="entry name" value="AB_hydrolase_fold"/>
</dbReference>
<protein>
    <submittedName>
        <fullName evidence="2">Alpha beta hydrolase fold protein</fullName>
    </submittedName>
</protein>
<evidence type="ECO:0000313" key="3">
    <source>
        <dbReference type="Proteomes" id="UP000051500"/>
    </source>
</evidence>
<dbReference type="GO" id="GO:0016787">
    <property type="term" value="F:hydrolase activity"/>
    <property type="evidence" value="ECO:0007669"/>
    <property type="project" value="UniProtKB-KW"/>
</dbReference>
<dbReference type="STRING" id="1122146.IV53_GL000018"/>
<feature type="domain" description="Serine aminopeptidase S33" evidence="1">
    <location>
        <begin position="84"/>
        <end position="344"/>
    </location>
</feature>
<name>A0A0R2KPA8_9LACO</name>
<organism evidence="2 3">
    <name type="scientific">Ligilactobacillus ceti DSM 22408</name>
    <dbReference type="NCBI Taxonomy" id="1122146"/>
    <lineage>
        <taxon>Bacteria</taxon>
        <taxon>Bacillati</taxon>
        <taxon>Bacillota</taxon>
        <taxon>Bacilli</taxon>
        <taxon>Lactobacillales</taxon>
        <taxon>Lactobacillaceae</taxon>
        <taxon>Ligilactobacillus</taxon>
    </lineage>
</organism>
<reference evidence="2 3" key="1">
    <citation type="journal article" date="2015" name="Genome Announc.">
        <title>Expanding the biotechnology potential of lactobacilli through comparative genomics of 213 strains and associated genera.</title>
        <authorList>
            <person name="Sun Z."/>
            <person name="Harris H.M."/>
            <person name="McCann A."/>
            <person name="Guo C."/>
            <person name="Argimon S."/>
            <person name="Zhang W."/>
            <person name="Yang X."/>
            <person name="Jeffery I.B."/>
            <person name="Cooney J.C."/>
            <person name="Kagawa T.F."/>
            <person name="Liu W."/>
            <person name="Song Y."/>
            <person name="Salvetti E."/>
            <person name="Wrobel A."/>
            <person name="Rasinkangas P."/>
            <person name="Parkhill J."/>
            <person name="Rea M.C."/>
            <person name="O'Sullivan O."/>
            <person name="Ritari J."/>
            <person name="Douillard F.P."/>
            <person name="Paul Ross R."/>
            <person name="Yang R."/>
            <person name="Briner A.E."/>
            <person name="Felis G.E."/>
            <person name="de Vos W.M."/>
            <person name="Barrangou R."/>
            <person name="Klaenhammer T.R."/>
            <person name="Caufield P.W."/>
            <person name="Cui Y."/>
            <person name="Zhang H."/>
            <person name="O'Toole P.W."/>
        </authorList>
    </citation>
    <scope>NUCLEOTIDE SEQUENCE [LARGE SCALE GENOMIC DNA]</scope>
    <source>
        <strain evidence="2 3">DSM 22408</strain>
    </source>
</reference>
<dbReference type="Gene3D" id="3.40.50.1820">
    <property type="entry name" value="alpha/beta hydrolase"/>
    <property type="match status" value="1"/>
</dbReference>
<dbReference type="AlphaFoldDB" id="A0A0R2KPA8"/>
<evidence type="ECO:0000313" key="2">
    <source>
        <dbReference type="EMBL" id="KRN89301.1"/>
    </source>
</evidence>
<dbReference type="PATRIC" id="fig|1122146.4.peg.20"/>
<comment type="caution">
    <text evidence="2">The sequence shown here is derived from an EMBL/GenBank/DDBJ whole genome shotgun (WGS) entry which is preliminary data.</text>
</comment>
<accession>A0A0R2KPA8</accession>
<dbReference type="eggNOG" id="COG2267">
    <property type="taxonomic scope" value="Bacteria"/>
</dbReference>
<dbReference type="InterPro" id="IPR022742">
    <property type="entry name" value="Hydrolase_4"/>
</dbReference>
<sequence>MRKKLLQIGLNSGIGLIGGAALGYPLMKRQKQIQKSQNKFKKWLKKGKPLKKKLSYRDENLEFLTIESPIDQLPLSVRVYKTKKPKGLVQIVHGCQEYKKNYYELAHYLQKAGYACILASQRGHGDSINRKNPRGYISDLPSCVADQIAVTHYLQELYPDKKLPLALIGHSFGSLIVREYLKTQSQNVQKVILLGTVQPYDLAGLASQIAKIVTLYTGARNTELLLANYAALLPYHSRKKWVSNNPAFLEDTLLDPKTVRDYTKQGLLTILEADQALTQLATPDEINQRNHTVQILSLTGEYDRVTGGPSGLRQTKKALIAQGFPLFEAVELSGMVHDILHDEDSKERVYPAILKFLAK</sequence>
<dbReference type="OrthoDB" id="9806902at2"/>
<dbReference type="EMBL" id="JQBZ01000016">
    <property type="protein sequence ID" value="KRN89301.1"/>
    <property type="molecule type" value="Genomic_DNA"/>
</dbReference>
<dbReference type="SUPFAM" id="SSF53474">
    <property type="entry name" value="alpha/beta-Hydrolases"/>
    <property type="match status" value="1"/>
</dbReference>
<keyword evidence="3" id="KW-1185">Reference proteome</keyword>